<reference evidence="2" key="2">
    <citation type="journal article" date="2018" name="DNA Res.">
        <title>Comparative genome and transcriptome analyses reveal adaptations to opportunistic infections in woody plant degrading pathogens of Botryosphaeriaceae.</title>
        <authorList>
            <person name="Yan J.Y."/>
            <person name="Zhao W.S."/>
            <person name="Chen Z."/>
            <person name="Xing Q.K."/>
            <person name="Zhang W."/>
            <person name="Chethana K.W.T."/>
            <person name="Xue M.F."/>
            <person name="Xu J.P."/>
            <person name="Phillips A.J.L."/>
            <person name="Wang Y."/>
            <person name="Liu J.H."/>
            <person name="Liu M."/>
            <person name="Zhou Y."/>
            <person name="Jayawardena R.S."/>
            <person name="Manawasinghe I.S."/>
            <person name="Huang J.B."/>
            <person name="Qiao G.H."/>
            <person name="Fu C.Y."/>
            <person name="Guo F.F."/>
            <person name="Dissanayake A.J."/>
            <person name="Peng Y.L."/>
            <person name="Hyde K.D."/>
            <person name="Li X.H."/>
        </authorList>
    </citation>
    <scope>NUCLEOTIDE SEQUENCE</scope>
    <source>
        <strain evidence="2">CSS-01s</strain>
    </source>
</reference>
<feature type="region of interest" description="Disordered" evidence="1">
    <location>
        <begin position="112"/>
        <end position="131"/>
    </location>
</feature>
<keyword evidence="2" id="KW-0346">Stress response</keyword>
<dbReference type="EMBL" id="MDYX01000037">
    <property type="protein sequence ID" value="KAF9630082.1"/>
    <property type="molecule type" value="Genomic_DNA"/>
</dbReference>
<proteinExistence type="predicted"/>
<evidence type="ECO:0000256" key="1">
    <source>
        <dbReference type="SAM" id="MobiDB-lite"/>
    </source>
</evidence>
<comment type="caution">
    <text evidence="2">The sequence shown here is derived from an EMBL/GenBank/DDBJ whole genome shotgun (WGS) entry which is preliminary data.</text>
</comment>
<protein>
    <submittedName>
        <fullName evidence="2">Heat shock protein 70</fullName>
    </submittedName>
</protein>
<organism evidence="2 3">
    <name type="scientific">Lasiodiplodia theobromae</name>
    <dbReference type="NCBI Taxonomy" id="45133"/>
    <lineage>
        <taxon>Eukaryota</taxon>
        <taxon>Fungi</taxon>
        <taxon>Dikarya</taxon>
        <taxon>Ascomycota</taxon>
        <taxon>Pezizomycotina</taxon>
        <taxon>Dothideomycetes</taxon>
        <taxon>Dothideomycetes incertae sedis</taxon>
        <taxon>Botryosphaeriales</taxon>
        <taxon>Botryosphaeriaceae</taxon>
        <taxon>Lasiodiplodia</taxon>
    </lineage>
</organism>
<gene>
    <name evidence="2" type="ORF">BFW01_g263</name>
</gene>
<dbReference type="Proteomes" id="UP000627934">
    <property type="component" value="Unassembled WGS sequence"/>
</dbReference>
<dbReference type="AlphaFoldDB" id="A0A8H7MB61"/>
<reference evidence="2" key="1">
    <citation type="submission" date="2016-08" db="EMBL/GenBank/DDBJ databases">
        <authorList>
            <person name="Yan J."/>
        </authorList>
    </citation>
    <scope>NUCLEOTIDE SEQUENCE</scope>
    <source>
        <strain evidence="2">CSS-01s</strain>
    </source>
</reference>
<evidence type="ECO:0000313" key="2">
    <source>
        <dbReference type="EMBL" id="KAF9630082.1"/>
    </source>
</evidence>
<evidence type="ECO:0000313" key="3">
    <source>
        <dbReference type="Proteomes" id="UP000627934"/>
    </source>
</evidence>
<accession>A0A8H7MB61</accession>
<name>A0A8H7MB61_9PEZI</name>
<feature type="compositionally biased region" description="Pro residues" evidence="1">
    <location>
        <begin position="114"/>
        <end position="127"/>
    </location>
</feature>
<sequence>MGTDNAPVSKVPGVGFALTTEYGTASVYYPNGTIAHIAKIDGGPAYKAFMRRAYNTAYEHPPILDNIYPPSPPPEPPSYDYPTTNTNPPSFLCAYFRHLQIPLPPLRLITPRLCGPPSPTPPSPPPNTSADDIEALTPLLALLKRAAELHLGISPLCHALIAGPRNSYSPAADADRAAVHAALRRVGLRDEHPQPAENMISTATPAAAGSLDLDALGWGVYGDGVGLVVVVEVVRAAGTAVVTVMEVEDGVFERWEERLVVDMRGEGEGEEAGGGGSGRYSGEGGLEAAVRKVVEYVPEGRRVDKVVVHGDGVRMRGVREALVRGLGEERLVAEALDGPDDGGPGVAVDPVFAASSGVAKFAYEWTQELWGEHTDAASRCKSQSDLHEDKWWREL</sequence>